<accession>A0A5B7CIP7</accession>
<evidence type="ECO:0000313" key="1">
    <source>
        <dbReference type="EMBL" id="MPC09135.1"/>
    </source>
</evidence>
<protein>
    <submittedName>
        <fullName evidence="1">Uncharacterized protein</fullName>
    </submittedName>
</protein>
<organism evidence="1 2">
    <name type="scientific">Portunus trituberculatus</name>
    <name type="common">Swimming crab</name>
    <name type="synonym">Neptunus trituberculatus</name>
    <dbReference type="NCBI Taxonomy" id="210409"/>
    <lineage>
        <taxon>Eukaryota</taxon>
        <taxon>Metazoa</taxon>
        <taxon>Ecdysozoa</taxon>
        <taxon>Arthropoda</taxon>
        <taxon>Crustacea</taxon>
        <taxon>Multicrustacea</taxon>
        <taxon>Malacostraca</taxon>
        <taxon>Eumalacostraca</taxon>
        <taxon>Eucarida</taxon>
        <taxon>Decapoda</taxon>
        <taxon>Pleocyemata</taxon>
        <taxon>Brachyura</taxon>
        <taxon>Eubrachyura</taxon>
        <taxon>Portunoidea</taxon>
        <taxon>Portunidae</taxon>
        <taxon>Portuninae</taxon>
        <taxon>Portunus</taxon>
    </lineage>
</organism>
<evidence type="ECO:0000313" key="2">
    <source>
        <dbReference type="Proteomes" id="UP000324222"/>
    </source>
</evidence>
<sequence>MFLGTYPYVNGTLQSVTEAQGSHTPPTGNTSHVSLVARGPWLRQDSTATHRSPTHACFTG</sequence>
<proteinExistence type="predicted"/>
<name>A0A5B7CIP7_PORTR</name>
<dbReference type="Proteomes" id="UP000324222">
    <property type="component" value="Unassembled WGS sequence"/>
</dbReference>
<dbReference type="AlphaFoldDB" id="A0A5B7CIP7"/>
<comment type="caution">
    <text evidence="1">The sequence shown here is derived from an EMBL/GenBank/DDBJ whole genome shotgun (WGS) entry which is preliminary data.</text>
</comment>
<gene>
    <name evidence="1" type="ORF">E2C01_001738</name>
</gene>
<dbReference type="EMBL" id="VSRR010000057">
    <property type="protein sequence ID" value="MPC09135.1"/>
    <property type="molecule type" value="Genomic_DNA"/>
</dbReference>
<reference evidence="1 2" key="1">
    <citation type="submission" date="2019-05" db="EMBL/GenBank/DDBJ databases">
        <title>Another draft genome of Portunus trituberculatus and its Hox gene families provides insights of decapod evolution.</title>
        <authorList>
            <person name="Jeong J.-H."/>
            <person name="Song I."/>
            <person name="Kim S."/>
            <person name="Choi T."/>
            <person name="Kim D."/>
            <person name="Ryu S."/>
            <person name="Kim W."/>
        </authorList>
    </citation>
    <scope>NUCLEOTIDE SEQUENCE [LARGE SCALE GENOMIC DNA]</scope>
    <source>
        <tissue evidence="1">Muscle</tissue>
    </source>
</reference>
<keyword evidence="2" id="KW-1185">Reference proteome</keyword>